<name>A0A6J6GYG0_9ZZZZ</name>
<accession>A0A6J6GYG0</accession>
<evidence type="ECO:0000256" key="1">
    <source>
        <dbReference type="SAM" id="Phobius"/>
    </source>
</evidence>
<dbReference type="AlphaFoldDB" id="A0A6J6GYG0"/>
<keyword evidence="1" id="KW-0472">Membrane</keyword>
<evidence type="ECO:0000313" key="2">
    <source>
        <dbReference type="EMBL" id="CAB4605966.1"/>
    </source>
</evidence>
<gene>
    <name evidence="2" type="ORF">UFOPK1826_00986</name>
</gene>
<feature type="transmembrane region" description="Helical" evidence="1">
    <location>
        <begin position="7"/>
        <end position="27"/>
    </location>
</feature>
<dbReference type="EMBL" id="CAEZUN010000121">
    <property type="protein sequence ID" value="CAB4605966.1"/>
    <property type="molecule type" value="Genomic_DNA"/>
</dbReference>
<keyword evidence="1" id="KW-1133">Transmembrane helix</keyword>
<proteinExistence type="predicted"/>
<protein>
    <submittedName>
        <fullName evidence="2">Unannotated protein</fullName>
    </submittedName>
</protein>
<reference evidence="2" key="1">
    <citation type="submission" date="2020-05" db="EMBL/GenBank/DDBJ databases">
        <authorList>
            <person name="Chiriac C."/>
            <person name="Salcher M."/>
            <person name="Ghai R."/>
            <person name="Kavagutti S V."/>
        </authorList>
    </citation>
    <scope>NUCLEOTIDE SEQUENCE</scope>
</reference>
<sequence length="170" mass="19154">MKLFVRGLLTVVIVSICAMWIYGLFFASKQAVNKFDDRLWAEKAQSRCLISEQQRIELADYRIVDDLGADAISDRAMIVDKATDTIESFVNEFRADLPTDAKGIAIVGLWLDDYEIYIADRRSFADDLRNGINLQFSETAIKGLPISEKIATFAADNEMSYCKPPLDLSI</sequence>
<organism evidence="2">
    <name type="scientific">freshwater metagenome</name>
    <dbReference type="NCBI Taxonomy" id="449393"/>
    <lineage>
        <taxon>unclassified sequences</taxon>
        <taxon>metagenomes</taxon>
        <taxon>ecological metagenomes</taxon>
    </lineage>
</organism>
<keyword evidence="1" id="KW-0812">Transmembrane</keyword>